<dbReference type="OrthoDB" id="2098326at2759"/>
<organism evidence="8 9">
    <name type="scientific">[Candida] subhashii</name>
    <dbReference type="NCBI Taxonomy" id="561895"/>
    <lineage>
        <taxon>Eukaryota</taxon>
        <taxon>Fungi</taxon>
        <taxon>Dikarya</taxon>
        <taxon>Ascomycota</taxon>
        <taxon>Saccharomycotina</taxon>
        <taxon>Pichiomycetes</taxon>
        <taxon>Debaryomycetaceae</taxon>
        <taxon>Spathaspora</taxon>
    </lineage>
</organism>
<dbReference type="FunFam" id="3.40.30.10:FF:000156">
    <property type="entry name" value="Glutathione S-transferase 1"/>
    <property type="match status" value="1"/>
</dbReference>
<dbReference type="PROSITE" id="PS50405">
    <property type="entry name" value="GST_CTER"/>
    <property type="match status" value="1"/>
</dbReference>
<dbReference type="EC" id="2.5.1.18" evidence="2"/>
<gene>
    <name evidence="8" type="ORF">J8A68_001746</name>
</gene>
<evidence type="ECO:0000259" key="6">
    <source>
        <dbReference type="PROSITE" id="PS50404"/>
    </source>
</evidence>
<name>A0A8J5QQ95_9ASCO</name>
<sequence>MTKAKFVLHWLNRSRAQRVVWLLEELNLDYELKFYKRDENLRAPKELTDLHPLGKSPILEIINDDGTSLKLAESGYIFQYLLEHYDKENKLTPTAPEDQELVKYFLHYTEGSIQPMSTALVVNEVSKSKPPLPIRPLMKALLTKINHNYWDLEMKRNFDYLELILKEQHEKNRDYFVGDKLTAADLILSFPIYYEFYVTHFLRSYLGEETKVVYPHLYQWLSHVMKENGWKLAAKRVEEYESIPASSSRL</sequence>
<evidence type="ECO:0000256" key="1">
    <source>
        <dbReference type="ARBA" id="ARBA00007409"/>
    </source>
</evidence>
<accession>A0A8J5QQ95</accession>
<dbReference type="Pfam" id="PF00043">
    <property type="entry name" value="GST_C"/>
    <property type="match status" value="1"/>
</dbReference>
<dbReference type="PROSITE" id="PS50404">
    <property type="entry name" value="GST_NTER"/>
    <property type="match status" value="1"/>
</dbReference>
<dbReference type="Proteomes" id="UP000694255">
    <property type="component" value="Unassembled WGS sequence"/>
</dbReference>
<dbReference type="SFLD" id="SFLDG00358">
    <property type="entry name" value="Main_(cytGST)"/>
    <property type="match status" value="1"/>
</dbReference>
<dbReference type="CDD" id="cd03046">
    <property type="entry name" value="GST_N_GTT1_like"/>
    <property type="match status" value="1"/>
</dbReference>
<dbReference type="AlphaFoldDB" id="A0A8J5QQ95"/>
<dbReference type="PANTHER" id="PTHR44051">
    <property type="entry name" value="GLUTATHIONE S-TRANSFERASE-RELATED"/>
    <property type="match status" value="1"/>
</dbReference>
<comment type="caution">
    <text evidence="8">The sequence shown here is derived from an EMBL/GenBank/DDBJ whole genome shotgun (WGS) entry which is preliminary data.</text>
</comment>
<dbReference type="GO" id="GO:0004602">
    <property type="term" value="F:glutathione peroxidase activity"/>
    <property type="evidence" value="ECO:0007669"/>
    <property type="project" value="UniProtKB-ARBA"/>
</dbReference>
<dbReference type="InterPro" id="IPR004046">
    <property type="entry name" value="GST_C"/>
</dbReference>
<dbReference type="PANTHER" id="PTHR44051:SF9">
    <property type="entry name" value="GLUTATHIONE S-TRANSFERASE 1"/>
    <property type="match status" value="1"/>
</dbReference>
<feature type="domain" description="GST C-terminal" evidence="7">
    <location>
        <begin position="95"/>
        <end position="246"/>
    </location>
</feature>
<evidence type="ECO:0000256" key="5">
    <source>
        <dbReference type="RuleBase" id="RU003494"/>
    </source>
</evidence>
<dbReference type="InterPro" id="IPR010987">
    <property type="entry name" value="Glutathione-S-Trfase_C-like"/>
</dbReference>
<dbReference type="SFLD" id="SFLDS00019">
    <property type="entry name" value="Glutathione_Transferase_(cytos"/>
    <property type="match status" value="1"/>
</dbReference>
<dbReference type="GO" id="GO:0004364">
    <property type="term" value="F:glutathione transferase activity"/>
    <property type="evidence" value="ECO:0007669"/>
    <property type="project" value="UniProtKB-EC"/>
</dbReference>
<evidence type="ECO:0000313" key="8">
    <source>
        <dbReference type="EMBL" id="KAG7664721.1"/>
    </source>
</evidence>
<protein>
    <recommendedName>
        <fullName evidence="2">glutathione transferase</fullName>
        <ecNumber evidence="2">2.5.1.18</ecNumber>
    </recommendedName>
</protein>
<keyword evidence="3" id="KW-0808">Transferase</keyword>
<comment type="similarity">
    <text evidence="1 5">Belongs to the GST superfamily.</text>
</comment>
<dbReference type="Pfam" id="PF02798">
    <property type="entry name" value="GST_N"/>
    <property type="match status" value="1"/>
</dbReference>
<keyword evidence="9" id="KW-1185">Reference proteome</keyword>
<dbReference type="GeneID" id="73468547"/>
<dbReference type="InterPro" id="IPR004045">
    <property type="entry name" value="Glutathione_S-Trfase_N"/>
</dbReference>
<feature type="domain" description="GST N-terminal" evidence="6">
    <location>
        <begin position="3"/>
        <end position="89"/>
    </location>
</feature>
<evidence type="ECO:0000313" key="9">
    <source>
        <dbReference type="Proteomes" id="UP000694255"/>
    </source>
</evidence>
<dbReference type="RefSeq" id="XP_049264953.1">
    <property type="nucleotide sequence ID" value="XM_049405424.1"/>
</dbReference>
<evidence type="ECO:0000259" key="7">
    <source>
        <dbReference type="PROSITE" id="PS50405"/>
    </source>
</evidence>
<reference evidence="8 9" key="1">
    <citation type="journal article" date="2021" name="DNA Res.">
        <title>Genome analysis of Candida subhashii reveals its hybrid nature and dual mitochondrial genome conformations.</title>
        <authorList>
            <person name="Mixao V."/>
            <person name="Hegedusova E."/>
            <person name="Saus E."/>
            <person name="Pryszcz L.P."/>
            <person name="Cillingova A."/>
            <person name="Nosek J."/>
            <person name="Gabaldon T."/>
        </authorList>
    </citation>
    <scope>NUCLEOTIDE SEQUENCE [LARGE SCALE GENOMIC DNA]</scope>
    <source>
        <strain evidence="8 9">CBS 10753</strain>
    </source>
</reference>
<evidence type="ECO:0000256" key="3">
    <source>
        <dbReference type="ARBA" id="ARBA00022679"/>
    </source>
</evidence>
<evidence type="ECO:0000256" key="2">
    <source>
        <dbReference type="ARBA" id="ARBA00012452"/>
    </source>
</evidence>
<comment type="catalytic activity">
    <reaction evidence="4">
        <text>RX + glutathione = an S-substituted glutathione + a halide anion + H(+)</text>
        <dbReference type="Rhea" id="RHEA:16437"/>
        <dbReference type="ChEBI" id="CHEBI:15378"/>
        <dbReference type="ChEBI" id="CHEBI:16042"/>
        <dbReference type="ChEBI" id="CHEBI:17792"/>
        <dbReference type="ChEBI" id="CHEBI:57925"/>
        <dbReference type="ChEBI" id="CHEBI:90779"/>
        <dbReference type="EC" id="2.5.1.18"/>
    </reaction>
</comment>
<evidence type="ECO:0000256" key="4">
    <source>
        <dbReference type="ARBA" id="ARBA00047960"/>
    </source>
</evidence>
<dbReference type="GO" id="GO:0005737">
    <property type="term" value="C:cytoplasm"/>
    <property type="evidence" value="ECO:0007669"/>
    <property type="project" value="UniProtKB-ARBA"/>
</dbReference>
<proteinExistence type="inferred from homology"/>
<dbReference type="EMBL" id="JAGSYN010000066">
    <property type="protein sequence ID" value="KAG7664721.1"/>
    <property type="molecule type" value="Genomic_DNA"/>
</dbReference>
<dbReference type="InterPro" id="IPR040079">
    <property type="entry name" value="Glutathione_S-Trfase"/>
</dbReference>